<dbReference type="Proteomes" id="UP001194539">
    <property type="component" value="Unassembled WGS sequence"/>
</dbReference>
<keyword evidence="3" id="KW-1185">Reference proteome</keyword>
<dbReference type="InterPro" id="IPR016181">
    <property type="entry name" value="Acyl_CoA_acyltransferase"/>
</dbReference>
<proteinExistence type="predicted"/>
<dbReference type="RefSeq" id="WP_197967629.1">
    <property type="nucleotide sequence ID" value="NZ_JACEGD010000021.1"/>
</dbReference>
<dbReference type="EMBL" id="JACEGD010000021">
    <property type="protein sequence ID" value="MBH5389145.1"/>
    <property type="molecule type" value="Genomic_DNA"/>
</dbReference>
<comment type="caution">
    <text evidence="2">The sequence shown here is derived from an EMBL/GenBank/DDBJ whole genome shotgun (WGS) entry which is preliminary data.</text>
</comment>
<dbReference type="Pfam" id="PF00583">
    <property type="entry name" value="Acetyltransf_1"/>
    <property type="match status" value="1"/>
</dbReference>
<feature type="domain" description="N-acetyltransferase" evidence="1">
    <location>
        <begin position="3"/>
        <end position="146"/>
    </location>
</feature>
<reference evidence="2 3" key="1">
    <citation type="submission" date="2020-07" db="EMBL/GenBank/DDBJ databases">
        <title>Bradyrhizobium diversity isolated from nodules of indigenous legumes of Western Australia.</title>
        <authorList>
            <person name="Klepa M.S."/>
        </authorList>
    </citation>
    <scope>NUCLEOTIDE SEQUENCE [LARGE SCALE GENOMIC DNA]</scope>
    <source>
        <strain evidence="2 3">CNPSo 4019</strain>
    </source>
</reference>
<name>A0ABS0P7V9_9BRAD</name>
<dbReference type="SUPFAM" id="SSF55729">
    <property type="entry name" value="Acyl-CoA N-acyltransferases (Nat)"/>
    <property type="match status" value="1"/>
</dbReference>
<evidence type="ECO:0000313" key="2">
    <source>
        <dbReference type="EMBL" id="MBH5389145.1"/>
    </source>
</evidence>
<evidence type="ECO:0000259" key="1">
    <source>
        <dbReference type="PROSITE" id="PS51186"/>
    </source>
</evidence>
<protein>
    <submittedName>
        <fullName evidence="2">GNAT family N-acetyltransferase</fullName>
    </submittedName>
</protein>
<organism evidence="2 3">
    <name type="scientific">Bradyrhizobium diversitatis</name>
    <dbReference type="NCBI Taxonomy" id="2755406"/>
    <lineage>
        <taxon>Bacteria</taxon>
        <taxon>Pseudomonadati</taxon>
        <taxon>Pseudomonadota</taxon>
        <taxon>Alphaproteobacteria</taxon>
        <taxon>Hyphomicrobiales</taxon>
        <taxon>Nitrobacteraceae</taxon>
        <taxon>Bradyrhizobium</taxon>
    </lineage>
</organism>
<dbReference type="CDD" id="cd04301">
    <property type="entry name" value="NAT_SF"/>
    <property type="match status" value="1"/>
</dbReference>
<dbReference type="PROSITE" id="PS51186">
    <property type="entry name" value="GNAT"/>
    <property type="match status" value="1"/>
</dbReference>
<gene>
    <name evidence="2" type="ORF">H1B27_23060</name>
</gene>
<sequence length="146" mass="16989">MTYRIREVDASDDEVADIIRAFNRETGDFPDLTDGELDGFHCYWWLAYLGKEPVGFAGMVPSQRYKNAGYLKRAGVAPGHRGNGLQLRFFKVRERKARSIGWEFLVSETTDTVYSANNFIRAGYRLFEPECRWAFNNSLYWKKQLI</sequence>
<dbReference type="InterPro" id="IPR000182">
    <property type="entry name" value="GNAT_dom"/>
</dbReference>
<dbReference type="Gene3D" id="3.40.630.30">
    <property type="match status" value="1"/>
</dbReference>
<accession>A0ABS0P7V9</accession>
<evidence type="ECO:0000313" key="3">
    <source>
        <dbReference type="Proteomes" id="UP001194539"/>
    </source>
</evidence>